<keyword evidence="1" id="KW-0732">Signal</keyword>
<dbReference type="InParanoid" id="A0A369KA02"/>
<dbReference type="EMBL" id="LUEZ02000014">
    <property type="protein sequence ID" value="RDB27746.1"/>
    <property type="molecule type" value="Genomic_DNA"/>
</dbReference>
<name>A0A369KA02_HYPMA</name>
<accession>A0A369KA02</accession>
<evidence type="ECO:0000313" key="3">
    <source>
        <dbReference type="Proteomes" id="UP000076154"/>
    </source>
</evidence>
<organism evidence="2 3">
    <name type="scientific">Hypsizygus marmoreus</name>
    <name type="common">White beech mushroom</name>
    <name type="synonym">Agaricus marmoreus</name>
    <dbReference type="NCBI Taxonomy" id="39966"/>
    <lineage>
        <taxon>Eukaryota</taxon>
        <taxon>Fungi</taxon>
        <taxon>Dikarya</taxon>
        <taxon>Basidiomycota</taxon>
        <taxon>Agaricomycotina</taxon>
        <taxon>Agaricomycetes</taxon>
        <taxon>Agaricomycetidae</taxon>
        <taxon>Agaricales</taxon>
        <taxon>Tricholomatineae</taxon>
        <taxon>Lyophyllaceae</taxon>
        <taxon>Hypsizygus</taxon>
    </lineage>
</organism>
<sequence length="74" mass="8251">MICSDILICTLAVLTSNGACRLFTSCTTSASQELLENEQHGGWAPDRDGHFMQEDIPIKNVFSLQLKQNEYLFG</sequence>
<keyword evidence="3" id="KW-1185">Reference proteome</keyword>
<feature type="chain" id="PRO_5016763214" description="Secreted protein" evidence="1">
    <location>
        <begin position="19"/>
        <end position="74"/>
    </location>
</feature>
<evidence type="ECO:0008006" key="4">
    <source>
        <dbReference type="Google" id="ProtNLM"/>
    </source>
</evidence>
<protein>
    <recommendedName>
        <fullName evidence="4">Secreted protein</fullName>
    </recommendedName>
</protein>
<comment type="caution">
    <text evidence="2">The sequence shown here is derived from an EMBL/GenBank/DDBJ whole genome shotgun (WGS) entry which is preliminary data.</text>
</comment>
<reference evidence="2" key="1">
    <citation type="submission" date="2018-04" db="EMBL/GenBank/DDBJ databases">
        <title>Whole genome sequencing of Hypsizygus marmoreus.</title>
        <authorList>
            <person name="Choi I.-G."/>
            <person name="Min B."/>
            <person name="Kim J.-G."/>
            <person name="Kim S."/>
            <person name="Oh Y.-L."/>
            <person name="Kong W.-S."/>
            <person name="Park H."/>
            <person name="Jeong J."/>
            <person name="Song E.-S."/>
        </authorList>
    </citation>
    <scope>NUCLEOTIDE SEQUENCE [LARGE SCALE GENOMIC DNA]</scope>
    <source>
        <strain evidence="2">51987-8</strain>
    </source>
</reference>
<evidence type="ECO:0000313" key="2">
    <source>
        <dbReference type="EMBL" id="RDB27746.1"/>
    </source>
</evidence>
<dbReference type="Proteomes" id="UP000076154">
    <property type="component" value="Unassembled WGS sequence"/>
</dbReference>
<gene>
    <name evidence="2" type="ORF">Hypma_003193</name>
</gene>
<evidence type="ECO:0000256" key="1">
    <source>
        <dbReference type="SAM" id="SignalP"/>
    </source>
</evidence>
<proteinExistence type="predicted"/>
<dbReference type="AlphaFoldDB" id="A0A369KA02"/>
<feature type="signal peptide" evidence="1">
    <location>
        <begin position="1"/>
        <end position="18"/>
    </location>
</feature>